<organism evidence="9 10">
    <name type="scientific">Parafilimonas terrae</name>
    <dbReference type="NCBI Taxonomy" id="1465490"/>
    <lineage>
        <taxon>Bacteria</taxon>
        <taxon>Pseudomonadati</taxon>
        <taxon>Bacteroidota</taxon>
        <taxon>Chitinophagia</taxon>
        <taxon>Chitinophagales</taxon>
        <taxon>Chitinophagaceae</taxon>
        <taxon>Parafilimonas</taxon>
    </lineage>
</organism>
<dbReference type="STRING" id="1465490.SAMN05444277_104237"/>
<evidence type="ECO:0000256" key="2">
    <source>
        <dbReference type="ARBA" id="ARBA00023002"/>
    </source>
</evidence>
<dbReference type="FunFam" id="3.40.605.10:FF:000004">
    <property type="entry name" value="Aldehyde dehydrogenase"/>
    <property type="match status" value="1"/>
</dbReference>
<dbReference type="CDD" id="cd07136">
    <property type="entry name" value="ALDH_YwdH-P39616"/>
    <property type="match status" value="1"/>
</dbReference>
<evidence type="ECO:0000256" key="3">
    <source>
        <dbReference type="ARBA" id="ARBA00023027"/>
    </source>
</evidence>
<keyword evidence="3" id="KW-0520">NAD</keyword>
<evidence type="ECO:0000256" key="1">
    <source>
        <dbReference type="ARBA" id="ARBA00009986"/>
    </source>
</evidence>
<evidence type="ECO:0000256" key="7">
    <source>
        <dbReference type="RuleBase" id="RU003345"/>
    </source>
</evidence>
<dbReference type="GO" id="GO:0004029">
    <property type="term" value="F:aldehyde dehydrogenase (NAD+) activity"/>
    <property type="evidence" value="ECO:0007669"/>
    <property type="project" value="TreeGrafter"/>
</dbReference>
<dbReference type="PROSITE" id="PS00687">
    <property type="entry name" value="ALDEHYDE_DEHYDR_GLU"/>
    <property type="match status" value="1"/>
</dbReference>
<dbReference type="PANTHER" id="PTHR43570">
    <property type="entry name" value="ALDEHYDE DEHYDROGENASE"/>
    <property type="match status" value="1"/>
</dbReference>
<dbReference type="Gene3D" id="3.40.605.10">
    <property type="entry name" value="Aldehyde Dehydrogenase, Chain A, domain 1"/>
    <property type="match status" value="1"/>
</dbReference>
<proteinExistence type="inferred from homology"/>
<feature type="domain" description="Aldehyde dehydrogenase" evidence="8">
    <location>
        <begin position="31"/>
        <end position="436"/>
    </location>
</feature>
<dbReference type="Gene3D" id="3.40.309.10">
    <property type="entry name" value="Aldehyde Dehydrogenase, Chain A, domain 2"/>
    <property type="match status" value="1"/>
</dbReference>
<evidence type="ECO:0000313" key="10">
    <source>
        <dbReference type="Proteomes" id="UP000199031"/>
    </source>
</evidence>
<dbReference type="SUPFAM" id="SSF53720">
    <property type="entry name" value="ALDH-like"/>
    <property type="match status" value="1"/>
</dbReference>
<feature type="active site" evidence="5 6">
    <location>
        <position position="218"/>
    </location>
</feature>
<evidence type="ECO:0000256" key="4">
    <source>
        <dbReference type="PIRNR" id="PIRNR036492"/>
    </source>
</evidence>
<gene>
    <name evidence="9" type="ORF">SAMN05444277_104237</name>
</gene>
<dbReference type="GO" id="GO:0005737">
    <property type="term" value="C:cytoplasm"/>
    <property type="evidence" value="ECO:0007669"/>
    <property type="project" value="TreeGrafter"/>
</dbReference>
<dbReference type="RefSeq" id="WP_218148463.1">
    <property type="nucleotide sequence ID" value="NZ_FOXQ01000004.1"/>
</dbReference>
<evidence type="ECO:0000256" key="5">
    <source>
        <dbReference type="PIRSR" id="PIRSR036492-1"/>
    </source>
</evidence>
<dbReference type="AlphaFoldDB" id="A0A1I5V669"/>
<dbReference type="InterPro" id="IPR015590">
    <property type="entry name" value="Aldehyde_DH_dom"/>
</dbReference>
<keyword evidence="10" id="KW-1185">Reference proteome</keyword>
<dbReference type="EMBL" id="FOXQ01000004">
    <property type="protein sequence ID" value="SFQ03033.1"/>
    <property type="molecule type" value="Genomic_DNA"/>
</dbReference>
<dbReference type="GO" id="GO:0006081">
    <property type="term" value="P:aldehyde metabolic process"/>
    <property type="evidence" value="ECO:0007669"/>
    <property type="project" value="InterPro"/>
</dbReference>
<accession>A0A1I5V669</accession>
<dbReference type="Pfam" id="PF00171">
    <property type="entry name" value="Aldedh"/>
    <property type="match status" value="1"/>
</dbReference>
<sequence length="464" mass="52446">MPEILNNTKLKDRLEAIKSFYNSGVTKTYPFRKQQLLKLKKTILEHEEELYKCLYIDLKKNKEETWVTEIGFVIAEINAALKNLHKWMRKEKVPTNLVNLPSASYIIPEPLGVVLIIGPWNYPLQLLFSPLIGAIAAGNCIVLKPSELAPATASVMKKIIEACFPAQYVFYIEGDGSVVVPQLMQEFIFDHVFFTGSTITGKAVYKLAAENLVPVTLELGGKSPCIIESDADIKVAAKRIAVTKFSNAGQMCVAPDYLLLHESIKEPFLKTLINTIEKFYTTDASGSEDYGKIINEKQFNRLIKYFEEGKIIYGGNHDKENLFVQPTIIEHIDTNDALMQDEIFGPILPVITFSNNEEAKAIIQNNTNPLAFYVFTSSKQKENYWLENIAFGGGCINNTSWHLTNHNLPFGGRGKSGMGKYHGKYSFDTFSHFKAVMKTPTWFDPSLRYPPFKGKLNLFKKIIR</sequence>
<dbReference type="InterPro" id="IPR016163">
    <property type="entry name" value="Ald_DH_C"/>
</dbReference>
<comment type="similarity">
    <text evidence="1 4 7">Belongs to the aldehyde dehydrogenase family.</text>
</comment>
<dbReference type="InterPro" id="IPR016160">
    <property type="entry name" value="Ald_DH_CS_CYS"/>
</dbReference>
<dbReference type="PROSITE" id="PS00070">
    <property type="entry name" value="ALDEHYDE_DEHYDR_CYS"/>
    <property type="match status" value="1"/>
</dbReference>
<dbReference type="Proteomes" id="UP000199031">
    <property type="component" value="Unassembled WGS sequence"/>
</dbReference>
<dbReference type="InterPro" id="IPR016161">
    <property type="entry name" value="Ald_DH/histidinol_DH"/>
</dbReference>
<dbReference type="PANTHER" id="PTHR43570:SF16">
    <property type="entry name" value="ALDEHYDE DEHYDROGENASE TYPE III, ISOFORM Q"/>
    <property type="match status" value="1"/>
</dbReference>
<name>A0A1I5V669_9BACT</name>
<dbReference type="InterPro" id="IPR016162">
    <property type="entry name" value="Ald_DH_N"/>
</dbReference>
<feature type="active site" evidence="5">
    <location>
        <position position="252"/>
    </location>
</feature>
<dbReference type="FunFam" id="3.40.309.10:FF:000003">
    <property type="entry name" value="Aldehyde dehydrogenase"/>
    <property type="match status" value="1"/>
</dbReference>
<protein>
    <recommendedName>
        <fullName evidence="4">Aldehyde dehydrogenase</fullName>
    </recommendedName>
</protein>
<keyword evidence="2 4" id="KW-0560">Oxidoreductase</keyword>
<dbReference type="PIRSF" id="PIRSF036492">
    <property type="entry name" value="ALDH"/>
    <property type="match status" value="1"/>
</dbReference>
<evidence type="ECO:0000259" key="8">
    <source>
        <dbReference type="Pfam" id="PF00171"/>
    </source>
</evidence>
<dbReference type="InterPro" id="IPR029510">
    <property type="entry name" value="Ald_DH_CS_GLU"/>
</dbReference>
<dbReference type="InterPro" id="IPR012394">
    <property type="entry name" value="Aldehyde_DH_NAD(P)"/>
</dbReference>
<reference evidence="9 10" key="1">
    <citation type="submission" date="2016-10" db="EMBL/GenBank/DDBJ databases">
        <authorList>
            <person name="de Groot N.N."/>
        </authorList>
    </citation>
    <scope>NUCLEOTIDE SEQUENCE [LARGE SCALE GENOMIC DNA]</scope>
    <source>
        <strain evidence="9 10">DSM 28286</strain>
    </source>
</reference>
<evidence type="ECO:0000256" key="6">
    <source>
        <dbReference type="PROSITE-ProRule" id="PRU10007"/>
    </source>
</evidence>
<evidence type="ECO:0000313" key="9">
    <source>
        <dbReference type="EMBL" id="SFQ03033.1"/>
    </source>
</evidence>